<dbReference type="AlphaFoldDB" id="A0A0R1HSJ2"/>
<dbReference type="InterPro" id="IPR023168">
    <property type="entry name" value="GatB_Yqey_C_2"/>
</dbReference>
<dbReference type="Gene3D" id="1.10.10.410">
    <property type="match status" value="1"/>
</dbReference>
<dbReference type="SUPFAM" id="SSF89095">
    <property type="entry name" value="GatB/YqeY motif"/>
    <property type="match status" value="1"/>
</dbReference>
<dbReference type="Pfam" id="PF09424">
    <property type="entry name" value="YqeY"/>
    <property type="match status" value="1"/>
</dbReference>
<dbReference type="Proteomes" id="UP000050911">
    <property type="component" value="Unassembled WGS sequence"/>
</dbReference>
<name>A0A0R1HSJ2_9LACO</name>
<dbReference type="EMBL" id="AZCX01000001">
    <property type="protein sequence ID" value="KRK49404.1"/>
    <property type="molecule type" value="Genomic_DNA"/>
</dbReference>
<gene>
    <name evidence="1" type="ORF">FC96_GL000329</name>
</gene>
<accession>A0A0R1HSJ2</accession>
<proteinExistence type="predicted"/>
<reference evidence="1 2" key="1">
    <citation type="journal article" date="2015" name="Genome Announc.">
        <title>Expanding the biotechnology potential of lactobacilli through comparative genomics of 213 strains and associated genera.</title>
        <authorList>
            <person name="Sun Z."/>
            <person name="Harris H.M."/>
            <person name="McCann A."/>
            <person name="Guo C."/>
            <person name="Argimon S."/>
            <person name="Zhang W."/>
            <person name="Yang X."/>
            <person name="Jeffery I.B."/>
            <person name="Cooney J.C."/>
            <person name="Kagawa T.F."/>
            <person name="Liu W."/>
            <person name="Song Y."/>
            <person name="Salvetti E."/>
            <person name="Wrobel A."/>
            <person name="Rasinkangas P."/>
            <person name="Parkhill J."/>
            <person name="Rea M.C."/>
            <person name="O'Sullivan O."/>
            <person name="Ritari J."/>
            <person name="Douillard F.P."/>
            <person name="Paul Ross R."/>
            <person name="Yang R."/>
            <person name="Briner A.E."/>
            <person name="Felis G.E."/>
            <person name="de Vos W.M."/>
            <person name="Barrangou R."/>
            <person name="Klaenhammer T.R."/>
            <person name="Caufield P.W."/>
            <person name="Cui Y."/>
            <person name="Zhang H."/>
            <person name="O'Toole P.W."/>
        </authorList>
    </citation>
    <scope>NUCLEOTIDE SEQUENCE [LARGE SCALE GENOMIC DNA]</scope>
    <source>
        <strain evidence="1 2">JCM 15530</strain>
    </source>
</reference>
<dbReference type="PATRIC" id="fig|1302272.5.peg.326"/>
<evidence type="ECO:0000313" key="1">
    <source>
        <dbReference type="EMBL" id="KRK49404.1"/>
    </source>
</evidence>
<dbReference type="InterPro" id="IPR019004">
    <property type="entry name" value="YqeY/Aim41"/>
</dbReference>
<dbReference type="GO" id="GO:0016884">
    <property type="term" value="F:carbon-nitrogen ligase activity, with glutamine as amido-N-donor"/>
    <property type="evidence" value="ECO:0007669"/>
    <property type="project" value="InterPro"/>
</dbReference>
<dbReference type="InterPro" id="IPR003789">
    <property type="entry name" value="Asn/Gln_tRNA_amidoTrase-B-like"/>
</dbReference>
<comment type="caution">
    <text evidence="1">The sequence shown here is derived from an EMBL/GenBank/DDBJ whole genome shotgun (WGS) entry which is preliminary data.</text>
</comment>
<protein>
    <submittedName>
        <fullName evidence="1">GatB YqeY domain-containing protein</fullName>
    </submittedName>
</protein>
<dbReference type="Gene3D" id="1.10.1510.10">
    <property type="entry name" value="Uncharacterised protein YqeY/AIM41 PF09424, N-terminal domain"/>
    <property type="match status" value="1"/>
</dbReference>
<dbReference type="STRING" id="1302272.FC96_GL000329"/>
<dbReference type="PANTHER" id="PTHR28055">
    <property type="entry name" value="ALTERED INHERITANCE OF MITOCHONDRIA PROTEIN 41, MITOCHONDRIAL"/>
    <property type="match status" value="1"/>
</dbReference>
<dbReference type="PANTHER" id="PTHR28055:SF1">
    <property type="entry name" value="ALTERED INHERITANCE OF MITOCHONDRIA PROTEIN 41, MITOCHONDRIAL"/>
    <property type="match status" value="1"/>
</dbReference>
<evidence type="ECO:0000313" key="2">
    <source>
        <dbReference type="Proteomes" id="UP000050911"/>
    </source>
</evidence>
<dbReference type="InterPro" id="IPR042184">
    <property type="entry name" value="YqeY/Aim41_N"/>
</dbReference>
<dbReference type="RefSeq" id="WP_056941756.1">
    <property type="nucleotide sequence ID" value="NZ_AZCX01000001.1"/>
</dbReference>
<organism evidence="1 2">
    <name type="scientific">Secundilactobacillus kimchicus JCM 15530</name>
    <dbReference type="NCBI Taxonomy" id="1302272"/>
    <lineage>
        <taxon>Bacteria</taxon>
        <taxon>Bacillati</taxon>
        <taxon>Bacillota</taxon>
        <taxon>Bacilli</taxon>
        <taxon>Lactobacillales</taxon>
        <taxon>Lactobacillaceae</taxon>
        <taxon>Secundilactobacillus</taxon>
    </lineage>
</organism>
<keyword evidence="2" id="KW-1185">Reference proteome</keyword>
<dbReference type="OrthoDB" id="9794041at2"/>
<sequence length="148" mass="16369">MALEKTLNDDLKTAMKAHDKLALNVIRMIKASLTNERVKLGHDLTEDDELTVLSRELKQRKESRTEFADAGRQDLVDQLDAEIELVEKYAPKQLSEEEVQQIVEATATEVNASSMADFGKMMGAVMPKLKGKADGAIVNKAVKALLSK</sequence>